<evidence type="ECO:0000313" key="10">
    <source>
        <dbReference type="Proteomes" id="UP000198281"/>
    </source>
</evidence>
<dbReference type="Pfam" id="PF02321">
    <property type="entry name" value="OEP"/>
    <property type="match status" value="2"/>
</dbReference>
<comment type="subcellular location">
    <subcellularLocation>
        <location evidence="1">Cell outer membrane</location>
    </subcellularLocation>
</comment>
<dbReference type="InterPro" id="IPR051906">
    <property type="entry name" value="TolC-like"/>
</dbReference>
<proteinExistence type="inferred from homology"/>
<evidence type="ECO:0000256" key="6">
    <source>
        <dbReference type="ARBA" id="ARBA00023136"/>
    </source>
</evidence>
<dbReference type="Gene3D" id="1.20.1600.10">
    <property type="entry name" value="Outer membrane efflux proteins (OEP)"/>
    <property type="match status" value="1"/>
</dbReference>
<dbReference type="GO" id="GO:0015288">
    <property type="term" value="F:porin activity"/>
    <property type="evidence" value="ECO:0007669"/>
    <property type="project" value="TreeGrafter"/>
</dbReference>
<keyword evidence="5" id="KW-0812">Transmembrane</keyword>
<dbReference type="RefSeq" id="WP_089221289.1">
    <property type="nucleotide sequence ID" value="NZ_FZOS01000049.1"/>
</dbReference>
<gene>
    <name evidence="9" type="ORF">SAMN06295912_1495</name>
</gene>
<dbReference type="EMBL" id="FZOS01000049">
    <property type="protein sequence ID" value="SNT14996.1"/>
    <property type="molecule type" value="Genomic_DNA"/>
</dbReference>
<evidence type="ECO:0000256" key="8">
    <source>
        <dbReference type="SAM" id="SignalP"/>
    </source>
</evidence>
<sequence length="487" mass="51718">MRIWLMCGAALAGATVASAGSAETLRDALIQTYRANPTLTGARAQQRAVDEGVPIAKADARPLVDSEAGFSQNWRGITPFNDNGRSVSGSATASYQIYSGGRVKNSIRAADTRVLAGRADLLATEGAIFTETVAAYMDVIRDTSIVELNQNQVKVLETNLQASRDRFEVGDLTRTDVAQSEARLSDARSRLTVAEGRLTSSRENYRRLVGALPGTLEPPPPLPDLPKTPDDAVRVALANNANLEASEESAKAAGYDVRTARAARLPTLTASSGISHTDYLGTLDNVTGSAAGLNPKDAFTDTFVGVRARLPLYQGGGPAARIRQAQAVEGQALERVVEVERLVIADARSAFASYLAALETIGSADEAVSANRLALEGTRAENTVGTRNVLDVLNAEQELLNSQVLLVTARRDAYVAGFALLNAMGQAEMRDLNLDGGALYDPVTNYKRVRNKAWDWAGDPAPTTQATRTVDAAMEPAPQAPVTPPTN</sequence>
<keyword evidence="4" id="KW-1134">Transmembrane beta strand</keyword>
<dbReference type="GO" id="GO:0009279">
    <property type="term" value="C:cell outer membrane"/>
    <property type="evidence" value="ECO:0007669"/>
    <property type="project" value="UniProtKB-SubCell"/>
</dbReference>
<keyword evidence="8" id="KW-0732">Signal</keyword>
<keyword evidence="10" id="KW-1185">Reference proteome</keyword>
<dbReference type="PANTHER" id="PTHR30026">
    <property type="entry name" value="OUTER MEMBRANE PROTEIN TOLC"/>
    <property type="match status" value="1"/>
</dbReference>
<evidence type="ECO:0000256" key="4">
    <source>
        <dbReference type="ARBA" id="ARBA00022452"/>
    </source>
</evidence>
<organism evidence="9 10">
    <name type="scientific">Edaphosphingomonas laterariae</name>
    <dbReference type="NCBI Taxonomy" id="861865"/>
    <lineage>
        <taxon>Bacteria</taxon>
        <taxon>Pseudomonadati</taxon>
        <taxon>Pseudomonadota</taxon>
        <taxon>Alphaproteobacteria</taxon>
        <taxon>Sphingomonadales</taxon>
        <taxon>Rhizorhabdaceae</taxon>
        <taxon>Edaphosphingomonas</taxon>
    </lineage>
</organism>
<evidence type="ECO:0000256" key="2">
    <source>
        <dbReference type="ARBA" id="ARBA00007613"/>
    </source>
</evidence>
<dbReference type="SUPFAM" id="SSF56954">
    <property type="entry name" value="Outer membrane efflux proteins (OEP)"/>
    <property type="match status" value="1"/>
</dbReference>
<keyword evidence="3" id="KW-0813">Transport</keyword>
<dbReference type="InterPro" id="IPR010130">
    <property type="entry name" value="T1SS_OMP_TolC"/>
</dbReference>
<dbReference type="NCBIfam" id="TIGR01844">
    <property type="entry name" value="type_I_sec_TolC"/>
    <property type="match status" value="1"/>
</dbReference>
<dbReference type="AlphaFoldDB" id="A0A239K961"/>
<name>A0A239K961_9SPHN</name>
<dbReference type="PANTHER" id="PTHR30026:SF22">
    <property type="entry name" value="OUTER MEMBRANE EFFLUX PROTEIN"/>
    <property type="match status" value="1"/>
</dbReference>
<feature type="chain" id="PRO_5012218585" evidence="8">
    <location>
        <begin position="20"/>
        <end position="487"/>
    </location>
</feature>
<keyword evidence="6" id="KW-0472">Membrane</keyword>
<dbReference type="OrthoDB" id="9789368at2"/>
<dbReference type="Proteomes" id="UP000198281">
    <property type="component" value="Unassembled WGS sequence"/>
</dbReference>
<evidence type="ECO:0000256" key="1">
    <source>
        <dbReference type="ARBA" id="ARBA00004442"/>
    </source>
</evidence>
<comment type="similarity">
    <text evidence="2">Belongs to the outer membrane factor (OMF) (TC 1.B.17) family.</text>
</comment>
<dbReference type="InterPro" id="IPR003423">
    <property type="entry name" value="OMP_efflux"/>
</dbReference>
<accession>A0A239K961</accession>
<protein>
    <submittedName>
        <fullName evidence="9">Outer membrane protein</fullName>
    </submittedName>
</protein>
<dbReference type="GO" id="GO:1990281">
    <property type="term" value="C:efflux pump complex"/>
    <property type="evidence" value="ECO:0007669"/>
    <property type="project" value="TreeGrafter"/>
</dbReference>
<evidence type="ECO:0000256" key="5">
    <source>
        <dbReference type="ARBA" id="ARBA00022692"/>
    </source>
</evidence>
<evidence type="ECO:0000256" key="7">
    <source>
        <dbReference type="ARBA" id="ARBA00023237"/>
    </source>
</evidence>
<keyword evidence="7" id="KW-0998">Cell outer membrane</keyword>
<evidence type="ECO:0000313" key="9">
    <source>
        <dbReference type="EMBL" id="SNT14996.1"/>
    </source>
</evidence>
<evidence type="ECO:0000256" key="3">
    <source>
        <dbReference type="ARBA" id="ARBA00022448"/>
    </source>
</evidence>
<dbReference type="GO" id="GO:0015562">
    <property type="term" value="F:efflux transmembrane transporter activity"/>
    <property type="evidence" value="ECO:0007669"/>
    <property type="project" value="InterPro"/>
</dbReference>
<feature type="signal peptide" evidence="8">
    <location>
        <begin position="1"/>
        <end position="19"/>
    </location>
</feature>
<reference evidence="10" key="1">
    <citation type="submission" date="2017-06" db="EMBL/GenBank/DDBJ databases">
        <authorList>
            <person name="Varghese N."/>
            <person name="Submissions S."/>
        </authorList>
    </citation>
    <scope>NUCLEOTIDE SEQUENCE [LARGE SCALE GENOMIC DNA]</scope>
    <source>
        <strain evidence="10">LNB2</strain>
    </source>
</reference>